<dbReference type="InterPro" id="IPR059102">
    <property type="entry name" value="PHD_PHF7/G2E3-like"/>
</dbReference>
<protein>
    <recommendedName>
        <fullName evidence="1">PHF7/G2E3-like PHD zinc finger domain-containing protein</fullName>
    </recommendedName>
</protein>
<dbReference type="PANTHER" id="PTHR12420">
    <property type="entry name" value="PHD FINGER PROTEIN"/>
    <property type="match status" value="1"/>
</dbReference>
<dbReference type="Ensembl" id="ENSACCT00020015436.1">
    <property type="protein sequence ID" value="ENSACCP00020014794.1"/>
    <property type="gene ID" value="ENSACCG00020010173.1"/>
</dbReference>
<dbReference type="InParanoid" id="A0A663ESD4"/>
<dbReference type="Gene3D" id="3.30.40.10">
    <property type="entry name" value="Zinc/RING finger domain, C3HC4 (zinc finger)"/>
    <property type="match status" value="2"/>
</dbReference>
<dbReference type="GeneTree" id="ENSGT00950000182865"/>
<dbReference type="PANTHER" id="PTHR12420:SF47">
    <property type="entry name" value="PHD FINGER PROTEIN 7"/>
    <property type="match status" value="1"/>
</dbReference>
<dbReference type="Pfam" id="PF13771">
    <property type="entry name" value="zf-HC5HC2H"/>
    <property type="match status" value="1"/>
</dbReference>
<proteinExistence type="predicted"/>
<feature type="domain" description="PHF7/G2E3-like PHD zinc finger" evidence="1">
    <location>
        <begin position="224"/>
        <end position="251"/>
    </location>
</feature>
<evidence type="ECO:0000259" key="1">
    <source>
        <dbReference type="Pfam" id="PF26054"/>
    </source>
</evidence>
<keyword evidence="3" id="KW-1185">Reference proteome</keyword>
<dbReference type="Pfam" id="PF26054">
    <property type="entry name" value="PHD_G2E3"/>
    <property type="match status" value="1"/>
</dbReference>
<dbReference type="Proteomes" id="UP000472275">
    <property type="component" value="Chromosome 20"/>
</dbReference>
<dbReference type="InterPro" id="IPR011011">
    <property type="entry name" value="Znf_FYVE_PHD"/>
</dbReference>
<reference evidence="2" key="1">
    <citation type="submission" date="2025-08" db="UniProtKB">
        <authorList>
            <consortium name="Ensembl"/>
        </authorList>
    </citation>
    <scope>IDENTIFICATION</scope>
</reference>
<dbReference type="InterPro" id="IPR051188">
    <property type="entry name" value="PHD-type_Zinc_Finger"/>
</dbReference>
<reference evidence="2" key="2">
    <citation type="submission" date="2025-09" db="UniProtKB">
        <authorList>
            <consortium name="Ensembl"/>
        </authorList>
    </citation>
    <scope>IDENTIFICATION</scope>
</reference>
<dbReference type="AlphaFoldDB" id="A0A663ESD4"/>
<evidence type="ECO:0000313" key="2">
    <source>
        <dbReference type="Ensembl" id="ENSACCP00020014794.1"/>
    </source>
</evidence>
<dbReference type="GO" id="GO:0005634">
    <property type="term" value="C:nucleus"/>
    <property type="evidence" value="ECO:0007669"/>
    <property type="project" value="TreeGrafter"/>
</dbReference>
<accession>A0A663ESD4</accession>
<sequence>RLEETPGAAGTGTLRALAVDVRPADPALCGDKLEKRGLCAHVFCLVSYAGLFQRGDREAGLMGFLPEDIRRTIARAAQKHCFVCGESGAAISCWEMGCDRSVHLPCVPWRVDASPSSLFGTGTILSPPGCHPGKEPALLPSKSYGTMVCPACKHPFPAPGHGRCPLCRDKELFLSEMLTMGIRIPFRLVSFGPAPKTGGYRELGRTIPCCGHFVLTAVNRLLPRPWQLLLCCSCAAEGTHRRCSDLRSSTAKLGVRRVCWPGHR</sequence>
<name>A0A663ESD4_AQUCH</name>
<dbReference type="SUPFAM" id="SSF57903">
    <property type="entry name" value="FYVE/PHD zinc finger"/>
    <property type="match status" value="2"/>
</dbReference>
<dbReference type="InterPro" id="IPR013083">
    <property type="entry name" value="Znf_RING/FYVE/PHD"/>
</dbReference>
<organism evidence="2 3">
    <name type="scientific">Aquila chrysaetos chrysaetos</name>
    <dbReference type="NCBI Taxonomy" id="223781"/>
    <lineage>
        <taxon>Eukaryota</taxon>
        <taxon>Metazoa</taxon>
        <taxon>Chordata</taxon>
        <taxon>Craniata</taxon>
        <taxon>Vertebrata</taxon>
        <taxon>Euteleostomi</taxon>
        <taxon>Archelosauria</taxon>
        <taxon>Archosauria</taxon>
        <taxon>Dinosauria</taxon>
        <taxon>Saurischia</taxon>
        <taxon>Theropoda</taxon>
        <taxon>Coelurosauria</taxon>
        <taxon>Aves</taxon>
        <taxon>Neognathae</taxon>
        <taxon>Neoaves</taxon>
        <taxon>Telluraves</taxon>
        <taxon>Accipitrimorphae</taxon>
        <taxon>Accipitriformes</taxon>
        <taxon>Accipitridae</taxon>
        <taxon>Accipitrinae</taxon>
        <taxon>Aquila</taxon>
    </lineage>
</organism>
<evidence type="ECO:0000313" key="3">
    <source>
        <dbReference type="Proteomes" id="UP000472275"/>
    </source>
</evidence>